<evidence type="ECO:0000256" key="1">
    <source>
        <dbReference type="SAM" id="SignalP"/>
    </source>
</evidence>
<evidence type="ECO:0000313" key="3">
    <source>
        <dbReference type="EnsemblMetazoa" id="ASIC009924-PA"/>
    </source>
</evidence>
<dbReference type="VEuPathDB" id="VectorBase:ASIS005710"/>
<sequence length="89" mass="9661">MSKLFCFAFLIVACLAAFTSAQYSRQLSCKNYINCLCDLVPRMIAAARGRQATATVTNLEGKSEVIDLSKPLSGELRAICARASNRARA</sequence>
<feature type="chain" id="PRO_5001784188" evidence="1">
    <location>
        <begin position="22"/>
        <end position="89"/>
    </location>
</feature>
<reference evidence="2 4" key="1">
    <citation type="journal article" date="2014" name="BMC Genomics">
        <title>Genome sequence of Anopheles sinensis provides insight into genetics basis of mosquito competence for malaria parasites.</title>
        <authorList>
            <person name="Zhou D."/>
            <person name="Zhang D."/>
            <person name="Ding G."/>
            <person name="Shi L."/>
            <person name="Hou Q."/>
            <person name="Ye Y."/>
            <person name="Xu Y."/>
            <person name="Zhou H."/>
            <person name="Xiong C."/>
            <person name="Li S."/>
            <person name="Yu J."/>
            <person name="Hong S."/>
            <person name="Yu X."/>
            <person name="Zou P."/>
            <person name="Chen C."/>
            <person name="Chang X."/>
            <person name="Wang W."/>
            <person name="Lv Y."/>
            <person name="Sun Y."/>
            <person name="Ma L."/>
            <person name="Shen B."/>
            <person name="Zhu C."/>
        </authorList>
    </citation>
    <scope>NUCLEOTIDE SEQUENCE [LARGE SCALE GENOMIC DNA]</scope>
</reference>
<evidence type="ECO:0000313" key="4">
    <source>
        <dbReference type="Proteomes" id="UP000030765"/>
    </source>
</evidence>
<keyword evidence="4" id="KW-1185">Reference proteome</keyword>
<feature type="signal peptide" evidence="1">
    <location>
        <begin position="1"/>
        <end position="21"/>
    </location>
</feature>
<reference evidence="3" key="2">
    <citation type="submission" date="2020-05" db="UniProtKB">
        <authorList>
            <consortium name="EnsemblMetazoa"/>
        </authorList>
    </citation>
    <scope>IDENTIFICATION</scope>
</reference>
<gene>
    <name evidence="2" type="ORF">ZHAS_00009924</name>
</gene>
<organism evidence="2">
    <name type="scientific">Anopheles sinensis</name>
    <name type="common">Mosquito</name>
    <dbReference type="NCBI Taxonomy" id="74873"/>
    <lineage>
        <taxon>Eukaryota</taxon>
        <taxon>Metazoa</taxon>
        <taxon>Ecdysozoa</taxon>
        <taxon>Arthropoda</taxon>
        <taxon>Hexapoda</taxon>
        <taxon>Insecta</taxon>
        <taxon>Pterygota</taxon>
        <taxon>Neoptera</taxon>
        <taxon>Endopterygota</taxon>
        <taxon>Diptera</taxon>
        <taxon>Nematocera</taxon>
        <taxon>Culicoidea</taxon>
        <taxon>Culicidae</taxon>
        <taxon>Anophelinae</taxon>
        <taxon>Anopheles</taxon>
    </lineage>
</organism>
<dbReference type="VEuPathDB" id="VectorBase:ASIC009924"/>
<dbReference type="Proteomes" id="UP000030765">
    <property type="component" value="Unassembled WGS sequence"/>
</dbReference>
<name>A0A084VW85_ANOSI</name>
<proteinExistence type="predicted"/>
<dbReference type="AlphaFoldDB" id="A0A084VW85"/>
<accession>A0A084VW85</accession>
<keyword evidence="1" id="KW-0732">Signal</keyword>
<evidence type="ECO:0000313" key="2">
    <source>
        <dbReference type="EMBL" id="KFB42229.1"/>
    </source>
</evidence>
<dbReference type="EMBL" id="KE525172">
    <property type="protein sequence ID" value="KFB42229.1"/>
    <property type="molecule type" value="Genomic_DNA"/>
</dbReference>
<dbReference type="OMA" id="NYINCLC"/>
<dbReference type="EnsemblMetazoa" id="ASIC009924-RA">
    <property type="protein sequence ID" value="ASIC009924-PA"/>
    <property type="gene ID" value="ASIC009924"/>
</dbReference>
<dbReference type="EMBL" id="ATLV01017503">
    <property type="status" value="NOT_ANNOTATED_CDS"/>
    <property type="molecule type" value="Genomic_DNA"/>
</dbReference>
<protein>
    <submittedName>
        <fullName evidence="2 3">Uncharacterized protein</fullName>
    </submittedName>
</protein>